<evidence type="ECO:0008006" key="3">
    <source>
        <dbReference type="Google" id="ProtNLM"/>
    </source>
</evidence>
<dbReference type="AlphaFoldDB" id="R7RXY6"/>
<gene>
    <name evidence="1" type="ORF">STEHIDRAFT_135215</name>
</gene>
<proteinExistence type="predicted"/>
<dbReference type="RefSeq" id="XP_007310415.1">
    <property type="nucleotide sequence ID" value="XM_007310353.1"/>
</dbReference>
<dbReference type="SUPFAM" id="SSF51182">
    <property type="entry name" value="RmlC-like cupins"/>
    <property type="match status" value="1"/>
</dbReference>
<dbReference type="OrthoDB" id="504210at2759"/>
<evidence type="ECO:0000313" key="1">
    <source>
        <dbReference type="EMBL" id="EIM80271.1"/>
    </source>
</evidence>
<evidence type="ECO:0000313" key="2">
    <source>
        <dbReference type="Proteomes" id="UP000053927"/>
    </source>
</evidence>
<dbReference type="eggNOG" id="ENOG502SCP9">
    <property type="taxonomic scope" value="Eukaryota"/>
</dbReference>
<dbReference type="InterPro" id="IPR014710">
    <property type="entry name" value="RmlC-like_jellyroll"/>
</dbReference>
<reference evidence="2" key="1">
    <citation type="journal article" date="2012" name="Science">
        <title>The Paleozoic origin of enzymatic lignin decomposition reconstructed from 31 fungal genomes.</title>
        <authorList>
            <person name="Floudas D."/>
            <person name="Binder M."/>
            <person name="Riley R."/>
            <person name="Barry K."/>
            <person name="Blanchette R.A."/>
            <person name="Henrissat B."/>
            <person name="Martinez A.T."/>
            <person name="Otillar R."/>
            <person name="Spatafora J.W."/>
            <person name="Yadav J.S."/>
            <person name="Aerts A."/>
            <person name="Benoit I."/>
            <person name="Boyd A."/>
            <person name="Carlson A."/>
            <person name="Copeland A."/>
            <person name="Coutinho P.M."/>
            <person name="de Vries R.P."/>
            <person name="Ferreira P."/>
            <person name="Findley K."/>
            <person name="Foster B."/>
            <person name="Gaskell J."/>
            <person name="Glotzer D."/>
            <person name="Gorecki P."/>
            <person name="Heitman J."/>
            <person name="Hesse C."/>
            <person name="Hori C."/>
            <person name="Igarashi K."/>
            <person name="Jurgens J.A."/>
            <person name="Kallen N."/>
            <person name="Kersten P."/>
            <person name="Kohler A."/>
            <person name="Kuees U."/>
            <person name="Kumar T.K.A."/>
            <person name="Kuo A."/>
            <person name="LaButti K."/>
            <person name="Larrondo L.F."/>
            <person name="Lindquist E."/>
            <person name="Ling A."/>
            <person name="Lombard V."/>
            <person name="Lucas S."/>
            <person name="Lundell T."/>
            <person name="Martin R."/>
            <person name="McLaughlin D.J."/>
            <person name="Morgenstern I."/>
            <person name="Morin E."/>
            <person name="Murat C."/>
            <person name="Nagy L.G."/>
            <person name="Nolan M."/>
            <person name="Ohm R.A."/>
            <person name="Patyshakuliyeva A."/>
            <person name="Rokas A."/>
            <person name="Ruiz-Duenas F.J."/>
            <person name="Sabat G."/>
            <person name="Salamov A."/>
            <person name="Samejima M."/>
            <person name="Schmutz J."/>
            <person name="Slot J.C."/>
            <person name="St John F."/>
            <person name="Stenlid J."/>
            <person name="Sun H."/>
            <person name="Sun S."/>
            <person name="Syed K."/>
            <person name="Tsang A."/>
            <person name="Wiebenga A."/>
            <person name="Young D."/>
            <person name="Pisabarro A."/>
            <person name="Eastwood D.C."/>
            <person name="Martin F."/>
            <person name="Cullen D."/>
            <person name="Grigoriev I.V."/>
            <person name="Hibbett D.S."/>
        </authorList>
    </citation>
    <scope>NUCLEOTIDE SEQUENCE [LARGE SCALE GENOMIC DNA]</scope>
    <source>
        <strain evidence="2">FP-91666</strain>
    </source>
</reference>
<dbReference type="KEGG" id="shs:STEHIDRAFT_135215"/>
<protein>
    <recommendedName>
        <fullName evidence="3">Cupin 2 conserved barrel domain-containing protein</fullName>
    </recommendedName>
</protein>
<dbReference type="GeneID" id="18798420"/>
<keyword evidence="2" id="KW-1185">Reference proteome</keyword>
<accession>R7RXY6</accession>
<name>R7RXY6_STEHR</name>
<dbReference type="InterPro" id="IPR011051">
    <property type="entry name" value="RmlC_Cupin_sf"/>
</dbReference>
<dbReference type="EMBL" id="JH687398">
    <property type="protein sequence ID" value="EIM80271.1"/>
    <property type="molecule type" value="Genomic_DNA"/>
</dbReference>
<dbReference type="Proteomes" id="UP000053927">
    <property type="component" value="Unassembled WGS sequence"/>
</dbReference>
<dbReference type="Gene3D" id="2.60.120.10">
    <property type="entry name" value="Jelly Rolls"/>
    <property type="match status" value="1"/>
</dbReference>
<sequence length="204" mass="22477">MAPAKPTVFTVLEDDTVMEDGKGNTFLFTKLPTSQYRPEEPRDPLDQTRYIVRGISPLGATFLVPPHWHPHTTEYFRVFVGSVTATVSGKTRTITPADGEFEVPKGEVHSLLVPDDVYAEYGERAEGEETEKKKSRMLMTLLGKGGQIGELSPVQALRLFFADGDSYPSTGLKPMDIGITYLFGGFFGRTLGFGKLKGAPEELK</sequence>
<organism evidence="1 2">
    <name type="scientific">Stereum hirsutum (strain FP-91666)</name>
    <name type="common">White-rot fungus</name>
    <dbReference type="NCBI Taxonomy" id="721885"/>
    <lineage>
        <taxon>Eukaryota</taxon>
        <taxon>Fungi</taxon>
        <taxon>Dikarya</taxon>
        <taxon>Basidiomycota</taxon>
        <taxon>Agaricomycotina</taxon>
        <taxon>Agaricomycetes</taxon>
        <taxon>Russulales</taxon>
        <taxon>Stereaceae</taxon>
        <taxon>Stereum</taxon>
    </lineage>
</organism>